<feature type="region of interest" description="Disordered" evidence="1">
    <location>
        <begin position="125"/>
        <end position="179"/>
    </location>
</feature>
<dbReference type="Proteomes" id="UP000822688">
    <property type="component" value="Chromosome V"/>
</dbReference>
<dbReference type="EMBL" id="CM026426">
    <property type="protein sequence ID" value="KAG0572236.1"/>
    <property type="molecule type" value="Genomic_DNA"/>
</dbReference>
<evidence type="ECO:0000256" key="1">
    <source>
        <dbReference type="SAM" id="MobiDB-lite"/>
    </source>
</evidence>
<keyword evidence="3" id="KW-1185">Reference proteome</keyword>
<name>A0A8T0HN35_CERPU</name>
<organism evidence="2 3">
    <name type="scientific">Ceratodon purpureus</name>
    <name type="common">Fire moss</name>
    <name type="synonym">Dicranum purpureum</name>
    <dbReference type="NCBI Taxonomy" id="3225"/>
    <lineage>
        <taxon>Eukaryota</taxon>
        <taxon>Viridiplantae</taxon>
        <taxon>Streptophyta</taxon>
        <taxon>Embryophyta</taxon>
        <taxon>Bryophyta</taxon>
        <taxon>Bryophytina</taxon>
        <taxon>Bryopsida</taxon>
        <taxon>Dicranidae</taxon>
        <taxon>Pseudoditrichales</taxon>
        <taxon>Ditrichaceae</taxon>
        <taxon>Ceratodon</taxon>
    </lineage>
</organism>
<accession>A0A8T0HN35</accession>
<feature type="compositionally biased region" description="Polar residues" evidence="1">
    <location>
        <begin position="155"/>
        <end position="167"/>
    </location>
</feature>
<gene>
    <name evidence="2" type="ORF">KC19_VG078500</name>
</gene>
<protein>
    <submittedName>
        <fullName evidence="2">Uncharacterized protein</fullName>
    </submittedName>
</protein>
<feature type="region of interest" description="Disordered" evidence="1">
    <location>
        <begin position="1"/>
        <end position="21"/>
    </location>
</feature>
<feature type="compositionally biased region" description="Low complexity" evidence="1">
    <location>
        <begin position="135"/>
        <end position="147"/>
    </location>
</feature>
<reference evidence="2" key="1">
    <citation type="submission" date="2020-06" db="EMBL/GenBank/DDBJ databases">
        <title>WGS assembly of Ceratodon purpureus strain R40.</title>
        <authorList>
            <person name="Carey S.B."/>
            <person name="Jenkins J."/>
            <person name="Shu S."/>
            <person name="Lovell J.T."/>
            <person name="Sreedasyam A."/>
            <person name="Maumus F."/>
            <person name="Tiley G.P."/>
            <person name="Fernandez-Pozo N."/>
            <person name="Barry K."/>
            <person name="Chen C."/>
            <person name="Wang M."/>
            <person name="Lipzen A."/>
            <person name="Daum C."/>
            <person name="Saski C.A."/>
            <person name="Payton A.C."/>
            <person name="Mcbreen J.C."/>
            <person name="Conrad R.E."/>
            <person name="Kollar L.M."/>
            <person name="Olsson S."/>
            <person name="Huttunen S."/>
            <person name="Landis J.B."/>
            <person name="Wickett N.J."/>
            <person name="Johnson M.G."/>
            <person name="Rensing S.A."/>
            <person name="Grimwood J."/>
            <person name="Schmutz J."/>
            <person name="Mcdaniel S.F."/>
        </authorList>
    </citation>
    <scope>NUCLEOTIDE SEQUENCE</scope>
    <source>
        <strain evidence="2">R40</strain>
    </source>
</reference>
<sequence>MQHHKKCMPRETPSSRPLAPDATSQLNILRHDSHTLSMNSAQVRVLEQPNQVCLGSLLQCQYRRALKSQIRLEILRDLTYQALERQLPDQQLRRLLVLANLPKRHRPGSVSVRLLHSAGGGRRFPGRLGSELLPGRLPSGRLASRLLSPRRRGNKPSTKPKNSADTPKSSEKFRNAQGV</sequence>
<feature type="compositionally biased region" description="Basic and acidic residues" evidence="1">
    <location>
        <begin position="168"/>
        <end position="179"/>
    </location>
</feature>
<evidence type="ECO:0000313" key="2">
    <source>
        <dbReference type="EMBL" id="KAG0572236.1"/>
    </source>
</evidence>
<evidence type="ECO:0000313" key="3">
    <source>
        <dbReference type="Proteomes" id="UP000822688"/>
    </source>
</evidence>
<comment type="caution">
    <text evidence="2">The sequence shown here is derived from an EMBL/GenBank/DDBJ whole genome shotgun (WGS) entry which is preliminary data.</text>
</comment>
<proteinExistence type="predicted"/>
<dbReference type="AlphaFoldDB" id="A0A8T0HN35"/>